<dbReference type="EMBL" id="JAPVOI010000002">
    <property type="protein sequence ID" value="MCZ4088758.1"/>
    <property type="molecule type" value="Genomic_DNA"/>
</dbReference>
<name>A0ABT4K9X4_9HYPH</name>
<accession>A0ABT4K9X4</accession>
<reference evidence="1" key="1">
    <citation type="submission" date="2022-10" db="EMBL/GenBank/DDBJ databases">
        <title>Whole genome sequencing of three plant growth promoting bacteria isolated from Vachellia tortilis subsp. raddiana in Morocco.</title>
        <authorList>
            <person name="Hnini M."/>
            <person name="Zouagui R."/>
            <person name="Zouagui H."/>
            <person name="Chemao Elfihri M.-W."/>
            <person name="Ibrahimi A."/>
            <person name="Sbabou L."/>
            <person name="Aurag J."/>
        </authorList>
    </citation>
    <scope>NUCLEOTIDE SEQUENCE</scope>
    <source>
        <strain evidence="1">LMR678</strain>
    </source>
</reference>
<comment type="caution">
    <text evidence="1">The sequence shown here is derived from an EMBL/GenBank/DDBJ whole genome shotgun (WGS) entry which is preliminary data.</text>
</comment>
<organism evidence="1 2">
    <name type="scientific">Sinorhizobium psoraleae</name>
    <dbReference type="NCBI Taxonomy" id="520838"/>
    <lineage>
        <taxon>Bacteria</taxon>
        <taxon>Pseudomonadati</taxon>
        <taxon>Pseudomonadota</taxon>
        <taxon>Alphaproteobacteria</taxon>
        <taxon>Hyphomicrobiales</taxon>
        <taxon>Rhizobiaceae</taxon>
        <taxon>Sinorhizobium/Ensifer group</taxon>
        <taxon>Sinorhizobium</taxon>
    </lineage>
</organism>
<dbReference type="Proteomes" id="UP001079430">
    <property type="component" value="Unassembled WGS sequence"/>
</dbReference>
<keyword evidence="2" id="KW-1185">Reference proteome</keyword>
<protein>
    <submittedName>
        <fullName evidence="1">Uncharacterized protein</fullName>
    </submittedName>
</protein>
<proteinExistence type="predicted"/>
<evidence type="ECO:0000313" key="1">
    <source>
        <dbReference type="EMBL" id="MCZ4088758.1"/>
    </source>
</evidence>
<gene>
    <name evidence="1" type="ORF">O3W52_01170</name>
</gene>
<sequence length="114" mass="12390">MVDGYALPVEIKSPTEEIMLSTKAVRQALENKVILLSRGGLETRPELASLVVGNRLPNERGEMSNLIDDVFEAFGLRLGVIDLTTLAQLALRAVRDGVTIDAGQLSQLRGFLDV</sequence>
<dbReference type="RefSeq" id="WP_269274775.1">
    <property type="nucleotide sequence ID" value="NZ_JAPVOI010000002.1"/>
</dbReference>
<evidence type="ECO:0000313" key="2">
    <source>
        <dbReference type="Proteomes" id="UP001079430"/>
    </source>
</evidence>